<accession>A0ABP8HEZ6</accession>
<keyword evidence="3" id="KW-1185">Reference proteome</keyword>
<dbReference type="PANTHER" id="PTHR48228:SF5">
    <property type="entry name" value="ALPHA-METHYLACYL-COA RACEMASE"/>
    <property type="match status" value="1"/>
</dbReference>
<dbReference type="Proteomes" id="UP001500975">
    <property type="component" value="Unassembled WGS sequence"/>
</dbReference>
<dbReference type="RefSeq" id="WP_345537200.1">
    <property type="nucleotide sequence ID" value="NZ_BAABGJ010000013.1"/>
</dbReference>
<name>A0ABP8HEZ6_9BURK</name>
<dbReference type="Pfam" id="PF02515">
    <property type="entry name" value="CoA_transf_3"/>
    <property type="match status" value="1"/>
</dbReference>
<proteinExistence type="predicted"/>
<organism evidence="2 3">
    <name type="scientific">Variovorax defluvii</name>
    <dbReference type="NCBI Taxonomy" id="913761"/>
    <lineage>
        <taxon>Bacteria</taxon>
        <taxon>Pseudomonadati</taxon>
        <taxon>Pseudomonadota</taxon>
        <taxon>Betaproteobacteria</taxon>
        <taxon>Burkholderiales</taxon>
        <taxon>Comamonadaceae</taxon>
        <taxon>Variovorax</taxon>
    </lineage>
</organism>
<dbReference type="Gene3D" id="3.30.1540.10">
    <property type="entry name" value="formyl-coa transferase, domain 3"/>
    <property type="match status" value="1"/>
</dbReference>
<dbReference type="InterPro" id="IPR050509">
    <property type="entry name" value="CoA-transferase_III"/>
</dbReference>
<evidence type="ECO:0000313" key="2">
    <source>
        <dbReference type="EMBL" id="GAA4338388.1"/>
    </source>
</evidence>
<feature type="region of interest" description="Disordered" evidence="1">
    <location>
        <begin position="332"/>
        <end position="353"/>
    </location>
</feature>
<evidence type="ECO:0000256" key="1">
    <source>
        <dbReference type="SAM" id="MobiDB-lite"/>
    </source>
</evidence>
<dbReference type="EMBL" id="BAABGJ010000013">
    <property type="protein sequence ID" value="GAA4338388.1"/>
    <property type="molecule type" value="Genomic_DNA"/>
</dbReference>
<dbReference type="SUPFAM" id="SSF89796">
    <property type="entry name" value="CoA-transferase family III (CaiB/BaiF)"/>
    <property type="match status" value="1"/>
</dbReference>
<gene>
    <name evidence="2" type="ORF">GCM10023165_17020</name>
</gene>
<dbReference type="Gene3D" id="3.40.50.10540">
    <property type="entry name" value="Crotonobetainyl-coa:carnitine coa-transferase, domain 1"/>
    <property type="match status" value="1"/>
</dbReference>
<dbReference type="InterPro" id="IPR044855">
    <property type="entry name" value="CoA-Trfase_III_dom3_sf"/>
</dbReference>
<dbReference type="PANTHER" id="PTHR48228">
    <property type="entry name" value="SUCCINYL-COA--D-CITRAMALATE COA-TRANSFERASE"/>
    <property type="match status" value="1"/>
</dbReference>
<dbReference type="InterPro" id="IPR023606">
    <property type="entry name" value="CoA-Trfase_III_dom_1_sf"/>
</dbReference>
<reference evidence="3" key="1">
    <citation type="journal article" date="2019" name="Int. J. Syst. Evol. Microbiol.">
        <title>The Global Catalogue of Microorganisms (GCM) 10K type strain sequencing project: providing services to taxonomists for standard genome sequencing and annotation.</title>
        <authorList>
            <consortium name="The Broad Institute Genomics Platform"/>
            <consortium name="The Broad Institute Genome Sequencing Center for Infectious Disease"/>
            <person name="Wu L."/>
            <person name="Ma J."/>
        </authorList>
    </citation>
    <scope>NUCLEOTIDE SEQUENCE [LARGE SCALE GENOMIC DNA]</scope>
    <source>
        <strain evidence="3">JCM 17804</strain>
    </source>
</reference>
<protein>
    <submittedName>
        <fullName evidence="2">CaiB/BaiF CoA-transferase family protein</fullName>
    </submittedName>
</protein>
<comment type="caution">
    <text evidence="2">The sequence shown here is derived from an EMBL/GenBank/DDBJ whole genome shotgun (WGS) entry which is preliminary data.</text>
</comment>
<sequence length="375" mass="39686">MGPLHGMRVVEMAGIGPAPYCAMVLADFGAEVVRIDRADAGGLGIPVAPERDILNRGKRSIVLDLKAQQDSDTARQLIDRADVLVEGFRPGVMERLGLGPAECLARNPRLVYGRMTGWGQSGPLAQQAGHDINYLAITGALGAIGRPGEAPVPPLNLIGDFGGGGACLALGIALALVHAQRTGQGQVVDAAMIDGASALMTFLWGLRADGRWSDARGDNLIDGGAPWYDSYRARCGNYLAVGAIEDRFWLAFLRGLELDAAQLPPRDAKAGWPLLRAAIADRVALRSRDEWVRHFEGLDACVSPVLALGEVAAHPQVSQRAVLTERFGMLQPAPAPRLSRTPGAVGQRPPRPGEHTQEILAELALHLAQAGTGTA</sequence>
<dbReference type="InterPro" id="IPR003673">
    <property type="entry name" value="CoA-Trfase_fam_III"/>
</dbReference>
<evidence type="ECO:0000313" key="3">
    <source>
        <dbReference type="Proteomes" id="UP001500975"/>
    </source>
</evidence>